<accession>A0A2H3CF22</accession>
<evidence type="ECO:0000313" key="3">
    <source>
        <dbReference type="Proteomes" id="UP000217790"/>
    </source>
</evidence>
<evidence type="ECO:0000256" key="1">
    <source>
        <dbReference type="SAM" id="MobiDB-lite"/>
    </source>
</evidence>
<dbReference type="EMBL" id="KZ293726">
    <property type="protein sequence ID" value="PBK81655.1"/>
    <property type="molecule type" value="Genomic_DNA"/>
</dbReference>
<evidence type="ECO:0000313" key="2">
    <source>
        <dbReference type="EMBL" id="PBK81655.1"/>
    </source>
</evidence>
<gene>
    <name evidence="2" type="ORF">ARMGADRAFT_1039170</name>
</gene>
<reference evidence="3" key="1">
    <citation type="journal article" date="2017" name="Nat. Ecol. Evol.">
        <title>Genome expansion and lineage-specific genetic innovations in the forest pathogenic fungi Armillaria.</title>
        <authorList>
            <person name="Sipos G."/>
            <person name="Prasanna A.N."/>
            <person name="Walter M.C."/>
            <person name="O'Connor E."/>
            <person name="Balint B."/>
            <person name="Krizsan K."/>
            <person name="Kiss B."/>
            <person name="Hess J."/>
            <person name="Varga T."/>
            <person name="Slot J."/>
            <person name="Riley R."/>
            <person name="Boka B."/>
            <person name="Rigling D."/>
            <person name="Barry K."/>
            <person name="Lee J."/>
            <person name="Mihaltcheva S."/>
            <person name="LaButti K."/>
            <person name="Lipzen A."/>
            <person name="Waldron R."/>
            <person name="Moloney N.M."/>
            <person name="Sperisen C."/>
            <person name="Kredics L."/>
            <person name="Vagvoelgyi C."/>
            <person name="Patrignani A."/>
            <person name="Fitzpatrick D."/>
            <person name="Nagy I."/>
            <person name="Doyle S."/>
            <person name="Anderson J.B."/>
            <person name="Grigoriev I.V."/>
            <person name="Gueldener U."/>
            <person name="Muensterkoetter M."/>
            <person name="Nagy L.G."/>
        </authorList>
    </citation>
    <scope>NUCLEOTIDE SEQUENCE [LARGE SCALE GENOMIC DNA]</scope>
    <source>
        <strain evidence="3">Ar21-2</strain>
    </source>
</reference>
<sequence length="267" mass="28808">MAPPSKRSGSTSRWSLNRFARFFHKKGSTPRPSLSSVFRETLVTQSGTVEGLDINVATIWELLGMTANHSCDSSTLDMPPAPLPTPLPHVSSTISVACGTTGHHDAHGPADFPSSSPSPGHPIDHPIIRRLTLFGKSLFFIQTQRETFPPEVELQTNVCQRHILQISTAALFIVQMLAVASMTPLSPQNVNVDLLSRQLVQLAESLNFLKGEVEFQLRCLNDLADPVAGVTRTGSTGTGPDWQSTTITVGGDETPSWMGSESLPMAP</sequence>
<proteinExistence type="predicted"/>
<dbReference type="AlphaFoldDB" id="A0A2H3CF22"/>
<dbReference type="InParanoid" id="A0A2H3CF22"/>
<keyword evidence="3" id="KW-1185">Reference proteome</keyword>
<dbReference type="OrthoDB" id="2989739at2759"/>
<protein>
    <submittedName>
        <fullName evidence="2">Uncharacterized protein</fullName>
    </submittedName>
</protein>
<organism evidence="2 3">
    <name type="scientific">Armillaria gallica</name>
    <name type="common">Bulbous honey fungus</name>
    <name type="synonym">Armillaria bulbosa</name>
    <dbReference type="NCBI Taxonomy" id="47427"/>
    <lineage>
        <taxon>Eukaryota</taxon>
        <taxon>Fungi</taxon>
        <taxon>Dikarya</taxon>
        <taxon>Basidiomycota</taxon>
        <taxon>Agaricomycotina</taxon>
        <taxon>Agaricomycetes</taxon>
        <taxon>Agaricomycetidae</taxon>
        <taxon>Agaricales</taxon>
        <taxon>Marasmiineae</taxon>
        <taxon>Physalacriaceae</taxon>
        <taxon>Armillaria</taxon>
    </lineage>
</organism>
<dbReference type="Proteomes" id="UP000217790">
    <property type="component" value="Unassembled WGS sequence"/>
</dbReference>
<feature type="region of interest" description="Disordered" evidence="1">
    <location>
        <begin position="100"/>
        <end position="121"/>
    </location>
</feature>
<name>A0A2H3CF22_ARMGA</name>